<accession>A0ABD5Q929</accession>
<keyword evidence="2" id="KW-1185">Reference proteome</keyword>
<dbReference type="Gene3D" id="3.10.129.10">
    <property type="entry name" value="Hotdog Thioesterase"/>
    <property type="match status" value="1"/>
</dbReference>
<proteinExistence type="predicted"/>
<dbReference type="RefSeq" id="WP_224829377.1">
    <property type="nucleotide sequence ID" value="NZ_JAIVEF010000028.1"/>
</dbReference>
<name>A0ABD5Q929_9EURY</name>
<protein>
    <recommendedName>
        <fullName evidence="3">Thioesterase family protein</fullName>
    </recommendedName>
</protein>
<evidence type="ECO:0000313" key="2">
    <source>
        <dbReference type="Proteomes" id="UP001595925"/>
    </source>
</evidence>
<evidence type="ECO:0000313" key="1">
    <source>
        <dbReference type="EMBL" id="MFC4986221.1"/>
    </source>
</evidence>
<dbReference type="InterPro" id="IPR029069">
    <property type="entry name" value="HotDog_dom_sf"/>
</dbReference>
<dbReference type="AlphaFoldDB" id="A0ABD5Q929"/>
<gene>
    <name evidence="1" type="ORF">ACFPFO_00205</name>
</gene>
<evidence type="ECO:0008006" key="3">
    <source>
        <dbReference type="Google" id="ProtNLM"/>
    </source>
</evidence>
<organism evidence="1 2">
    <name type="scientific">Saliphagus infecundisoli</name>
    <dbReference type="NCBI Taxonomy" id="1849069"/>
    <lineage>
        <taxon>Archaea</taxon>
        <taxon>Methanobacteriati</taxon>
        <taxon>Methanobacteriota</taxon>
        <taxon>Stenosarchaea group</taxon>
        <taxon>Halobacteria</taxon>
        <taxon>Halobacteriales</taxon>
        <taxon>Natrialbaceae</taxon>
        <taxon>Saliphagus</taxon>
    </lineage>
</organism>
<dbReference type="Proteomes" id="UP001595925">
    <property type="component" value="Unassembled WGS sequence"/>
</dbReference>
<dbReference type="SUPFAM" id="SSF54637">
    <property type="entry name" value="Thioesterase/thiol ester dehydrase-isomerase"/>
    <property type="match status" value="1"/>
</dbReference>
<reference evidence="1 2" key="1">
    <citation type="journal article" date="2019" name="Int. J. Syst. Evol. Microbiol.">
        <title>The Global Catalogue of Microorganisms (GCM) 10K type strain sequencing project: providing services to taxonomists for standard genome sequencing and annotation.</title>
        <authorList>
            <consortium name="The Broad Institute Genomics Platform"/>
            <consortium name="The Broad Institute Genome Sequencing Center for Infectious Disease"/>
            <person name="Wu L."/>
            <person name="Ma J."/>
        </authorList>
    </citation>
    <scope>NUCLEOTIDE SEQUENCE [LARGE SCALE GENOMIC DNA]</scope>
    <source>
        <strain evidence="1 2">CGMCC 1.15824</strain>
    </source>
</reference>
<dbReference type="EMBL" id="JBHSJG010000001">
    <property type="protein sequence ID" value="MFC4986221.1"/>
    <property type="molecule type" value="Genomic_DNA"/>
</dbReference>
<sequence length="249" mass="26890">MSTTTFSIDDRFQGFPGYALGGITGGLMAQRIGPEAEVTLHQPIRTGDELEMRTRDSTVELLFDGDTVATAKSTTIDVEIADTVLPESAMEASESYVGFHEHPYPSCFTCGTERSDGEGLRIFPGPVGTEAIVAGPWTPHPNQADSDGTVPLEYVWAAVDCPSIWAVMEAAPSECPDHVVTGRLAVRSEEPIRETEPHVVMAWPLERRSNTWPAAAAIVDADGRVKAVARHTLVLTDWGVPLSVSRTDD</sequence>
<comment type="caution">
    <text evidence="1">The sequence shown here is derived from an EMBL/GenBank/DDBJ whole genome shotgun (WGS) entry which is preliminary data.</text>
</comment>